<feature type="region of interest" description="Disordered" evidence="1">
    <location>
        <begin position="136"/>
        <end position="162"/>
    </location>
</feature>
<evidence type="ECO:0000256" key="2">
    <source>
        <dbReference type="SAM" id="SignalP"/>
    </source>
</evidence>
<protein>
    <submittedName>
        <fullName evidence="3">Uncharacterized protein</fullName>
    </submittedName>
</protein>
<comment type="caution">
    <text evidence="3">The sequence shown here is derived from an EMBL/GenBank/DDBJ whole genome shotgun (WGS) entry which is preliminary data.</text>
</comment>
<gene>
    <name evidence="3" type="ORF">BASA50_001261</name>
</gene>
<feature type="region of interest" description="Disordered" evidence="1">
    <location>
        <begin position="73"/>
        <end position="120"/>
    </location>
</feature>
<feature type="signal peptide" evidence="2">
    <location>
        <begin position="1"/>
        <end position="18"/>
    </location>
</feature>
<organism evidence="3 4">
    <name type="scientific">Batrachochytrium salamandrivorans</name>
    <dbReference type="NCBI Taxonomy" id="1357716"/>
    <lineage>
        <taxon>Eukaryota</taxon>
        <taxon>Fungi</taxon>
        <taxon>Fungi incertae sedis</taxon>
        <taxon>Chytridiomycota</taxon>
        <taxon>Chytridiomycota incertae sedis</taxon>
        <taxon>Chytridiomycetes</taxon>
        <taxon>Rhizophydiales</taxon>
        <taxon>Rhizophydiales incertae sedis</taxon>
        <taxon>Batrachochytrium</taxon>
    </lineage>
</organism>
<accession>A0ABQ8EW55</accession>
<dbReference type="Proteomes" id="UP001648503">
    <property type="component" value="Unassembled WGS sequence"/>
</dbReference>
<sequence>MRLISFAMISILAITVSAWPPHNPDTQNTSPSPDDAIQNMEQSQGISAENIQYFQEFDVEMLEEFLNDITQNMNQPQDAGTQNSQQPQDAGTQSVQQSPDAYAQSAHQYRDVSAQDGEQSQNYGTQMLEEFLDATTQNAQQPQGAATHSAQQSPGSTSQDIHEFQGISTQSAQRSDQDKVRVAMNRLMEAYEIQDGRCSQIDIQINTDKQRDTKARDMMKRIAMKLRETGLSDHERLELKKTARNLRMMADELTTGYQEQRWYYINSMTMRSYVHAELQILNDNQKLIVEHNSKNVAQVELSPNSCYNTGILEKQYDKVLKDIGELLAEQKKIRGAMLLPGGDALKAKSKQLDSMIRILQHYNVVARRILWQHMYSQPLGAGISESLDLYMQNIKI</sequence>
<evidence type="ECO:0000313" key="4">
    <source>
        <dbReference type="Proteomes" id="UP001648503"/>
    </source>
</evidence>
<evidence type="ECO:0000313" key="3">
    <source>
        <dbReference type="EMBL" id="KAH6587332.1"/>
    </source>
</evidence>
<keyword evidence="2" id="KW-0732">Signal</keyword>
<dbReference type="EMBL" id="JAFCIX010000565">
    <property type="protein sequence ID" value="KAH6587332.1"/>
    <property type="molecule type" value="Genomic_DNA"/>
</dbReference>
<feature type="compositionally biased region" description="Polar residues" evidence="1">
    <location>
        <begin position="73"/>
        <end position="99"/>
    </location>
</feature>
<name>A0ABQ8EW55_9FUNG</name>
<reference evidence="3 4" key="1">
    <citation type="submission" date="2021-02" db="EMBL/GenBank/DDBJ databases">
        <title>Variation within the Batrachochytrium salamandrivorans European outbreak.</title>
        <authorList>
            <person name="Kelly M."/>
            <person name="Pasmans F."/>
            <person name="Shea T.P."/>
            <person name="Munoz J.F."/>
            <person name="Carranza S."/>
            <person name="Cuomo C.A."/>
            <person name="Martel A."/>
        </authorList>
    </citation>
    <scope>NUCLEOTIDE SEQUENCE [LARGE SCALE GENOMIC DNA]</scope>
    <source>
        <strain evidence="3 4">AMFP18/2</strain>
    </source>
</reference>
<feature type="region of interest" description="Disordered" evidence="1">
    <location>
        <begin position="18"/>
        <end position="38"/>
    </location>
</feature>
<evidence type="ECO:0000256" key="1">
    <source>
        <dbReference type="SAM" id="MobiDB-lite"/>
    </source>
</evidence>
<proteinExistence type="predicted"/>
<feature type="compositionally biased region" description="Polar residues" evidence="1">
    <location>
        <begin position="136"/>
        <end position="159"/>
    </location>
</feature>
<keyword evidence="4" id="KW-1185">Reference proteome</keyword>
<feature type="chain" id="PRO_5046221750" evidence="2">
    <location>
        <begin position="19"/>
        <end position="396"/>
    </location>
</feature>